<reference evidence="10" key="1">
    <citation type="journal article" date="2019" name="Int. J. Syst. Evol. Microbiol.">
        <title>The Global Catalogue of Microorganisms (GCM) 10K type strain sequencing project: providing services to taxonomists for standard genome sequencing and annotation.</title>
        <authorList>
            <consortium name="The Broad Institute Genomics Platform"/>
            <consortium name="The Broad Institute Genome Sequencing Center for Infectious Disease"/>
            <person name="Wu L."/>
            <person name="Ma J."/>
        </authorList>
    </citation>
    <scope>NUCLEOTIDE SEQUENCE [LARGE SCALE GENOMIC DNA]</scope>
    <source>
        <strain evidence="10">CCUG 49679</strain>
    </source>
</reference>
<dbReference type="RefSeq" id="WP_379793002.1">
    <property type="nucleotide sequence ID" value="NZ_JBHSQB010000010.1"/>
</dbReference>
<feature type="transmembrane region" description="Helical" evidence="7">
    <location>
        <begin position="49"/>
        <end position="71"/>
    </location>
</feature>
<dbReference type="Gene3D" id="3.40.50.720">
    <property type="entry name" value="NAD(P)-binding Rossmann-like Domain"/>
    <property type="match status" value="1"/>
</dbReference>
<evidence type="ECO:0000256" key="3">
    <source>
        <dbReference type="ARBA" id="ARBA00022679"/>
    </source>
</evidence>
<gene>
    <name evidence="9" type="ORF">ACFPVY_15305</name>
</gene>
<feature type="transmembrane region" description="Helical" evidence="7">
    <location>
        <begin position="16"/>
        <end position="37"/>
    </location>
</feature>
<dbReference type="PANTHER" id="PTHR30576">
    <property type="entry name" value="COLANIC BIOSYNTHESIS UDP-GLUCOSE LIPID CARRIER TRANSFERASE"/>
    <property type="match status" value="1"/>
</dbReference>
<comment type="caution">
    <text evidence="9">The sequence shown here is derived from an EMBL/GenBank/DDBJ whole genome shotgun (WGS) entry which is preliminary data.</text>
</comment>
<evidence type="ECO:0000256" key="1">
    <source>
        <dbReference type="ARBA" id="ARBA00004141"/>
    </source>
</evidence>
<comment type="subcellular location">
    <subcellularLocation>
        <location evidence="1">Membrane</location>
        <topology evidence="1">Multi-pass membrane protein</topology>
    </subcellularLocation>
</comment>
<evidence type="ECO:0000256" key="4">
    <source>
        <dbReference type="ARBA" id="ARBA00022692"/>
    </source>
</evidence>
<keyword evidence="5 7" id="KW-1133">Transmembrane helix</keyword>
<dbReference type="Pfam" id="PF02397">
    <property type="entry name" value="Bac_transf"/>
    <property type="match status" value="1"/>
</dbReference>
<dbReference type="InterPro" id="IPR017475">
    <property type="entry name" value="EPS_sugar_tfrase"/>
</dbReference>
<dbReference type="InterPro" id="IPR003362">
    <property type="entry name" value="Bact_transf"/>
</dbReference>
<keyword evidence="10" id="KW-1185">Reference proteome</keyword>
<evidence type="ECO:0000256" key="6">
    <source>
        <dbReference type="ARBA" id="ARBA00023136"/>
    </source>
</evidence>
<evidence type="ECO:0000256" key="7">
    <source>
        <dbReference type="SAM" id="Phobius"/>
    </source>
</evidence>
<proteinExistence type="inferred from homology"/>
<dbReference type="PANTHER" id="PTHR30576:SF0">
    <property type="entry name" value="UNDECAPRENYL-PHOSPHATE N-ACETYLGALACTOSAMINYL 1-PHOSPHATE TRANSFERASE-RELATED"/>
    <property type="match status" value="1"/>
</dbReference>
<protein>
    <submittedName>
        <fullName evidence="9">Sugar transferase</fullName>
        <ecNumber evidence="9">2.7.8.-</ecNumber>
    </submittedName>
</protein>
<sequence>MPFSKKIHFEISERKVLLRLFDIFTVLIALYFVGQIFKFDYFNISKANFYWTIVLSLYITIFGTVFEMYNLQIASNQFQVIKSILLTSTTTVLFFLLTPIFTPVLPSNRLQIIYFFLAVTLSLFAWRIFYQAFLASHRFLKGVIMVCDRNQLEELVQSLGKVDPHYKIIGFINTDSRDIDEGKILDIENIKIPDLQSFVKEKGVSEIVIASQKTDGITVDLYSNLLALLEKGFMIREYTQVYETITQRIPVQYVNKDFYRYFPFSRSNHNRLYLILVRLIEIVISVFGIFIGFYLLPFIYVGNFFANRGPLFYTQERVGKNGRPFTIYKFRTMIRNAETNEAVFATQNDARITAFGKFLRKSRIDEFPQFFNILKGDMAVIGPRPERPFFVEKIASQMPFYQTRHVIKPGLTGWAQVNYSYGDSIKDSLIKLQYDLYYIKHRSVFLDINITIKTISTILFYRGQ</sequence>
<dbReference type="EMBL" id="JBHSQB010000010">
    <property type="protein sequence ID" value="MFC6098021.1"/>
    <property type="molecule type" value="Genomic_DNA"/>
</dbReference>
<keyword evidence="6 7" id="KW-0472">Membrane</keyword>
<dbReference type="GO" id="GO:0016740">
    <property type="term" value="F:transferase activity"/>
    <property type="evidence" value="ECO:0007669"/>
    <property type="project" value="UniProtKB-KW"/>
</dbReference>
<feature type="transmembrane region" description="Helical" evidence="7">
    <location>
        <begin position="111"/>
        <end position="130"/>
    </location>
</feature>
<dbReference type="NCBIfam" id="TIGR03025">
    <property type="entry name" value="EPS_sugtrans"/>
    <property type="match status" value="1"/>
</dbReference>
<evidence type="ECO:0000313" key="10">
    <source>
        <dbReference type="Proteomes" id="UP001596287"/>
    </source>
</evidence>
<evidence type="ECO:0000256" key="5">
    <source>
        <dbReference type="ARBA" id="ARBA00022989"/>
    </source>
</evidence>
<keyword evidence="4 7" id="KW-0812">Transmembrane</keyword>
<comment type="similarity">
    <text evidence="2">Belongs to the bacterial sugar transferase family.</text>
</comment>
<evidence type="ECO:0000313" key="9">
    <source>
        <dbReference type="EMBL" id="MFC6098021.1"/>
    </source>
</evidence>
<feature type="transmembrane region" description="Helical" evidence="7">
    <location>
        <begin position="272"/>
        <end position="296"/>
    </location>
</feature>
<feature type="transmembrane region" description="Helical" evidence="7">
    <location>
        <begin position="83"/>
        <end position="105"/>
    </location>
</feature>
<name>A0ABW1PSU8_9FLAO</name>
<evidence type="ECO:0000256" key="2">
    <source>
        <dbReference type="ARBA" id="ARBA00006464"/>
    </source>
</evidence>
<organism evidence="9 10">
    <name type="scientific">Flavobacterium qiangtangense</name>
    <dbReference type="NCBI Taxonomy" id="1442595"/>
    <lineage>
        <taxon>Bacteria</taxon>
        <taxon>Pseudomonadati</taxon>
        <taxon>Bacteroidota</taxon>
        <taxon>Flavobacteriia</taxon>
        <taxon>Flavobacteriales</taxon>
        <taxon>Flavobacteriaceae</taxon>
        <taxon>Flavobacterium</taxon>
    </lineage>
</organism>
<dbReference type="Pfam" id="PF13727">
    <property type="entry name" value="CoA_binding_3"/>
    <property type="match status" value="1"/>
</dbReference>
<feature type="domain" description="Bacterial sugar transferase" evidence="8">
    <location>
        <begin position="278"/>
        <end position="459"/>
    </location>
</feature>
<accession>A0ABW1PSU8</accession>
<dbReference type="EC" id="2.7.8.-" evidence="9"/>
<keyword evidence="3 9" id="KW-0808">Transferase</keyword>
<dbReference type="Proteomes" id="UP001596287">
    <property type="component" value="Unassembled WGS sequence"/>
</dbReference>
<evidence type="ECO:0000259" key="8">
    <source>
        <dbReference type="Pfam" id="PF02397"/>
    </source>
</evidence>